<sequence length="89" mass="10233">MKEIVTFLFGLGFIFNASLFVPQAIRIYKTKSAKNISLITFAGFNIIQFNGILYGYYYNDMILMYGNLISFISCIIVTLLAIYYRNKST</sequence>
<protein>
    <recommendedName>
        <fullName evidence="8">Sugar transporter SemiSWEET</fullName>
    </recommendedName>
</protein>
<keyword evidence="3 5" id="KW-1133">Transmembrane helix</keyword>
<dbReference type="Gene3D" id="1.20.1280.290">
    <property type="match status" value="1"/>
</dbReference>
<reference evidence="6" key="2">
    <citation type="journal article" date="2019" name="Genome Biol. Evol.">
        <title>Day and night: Metabolic profiles and evolutionary relationships of six axenic non-marine cyanobacteria.</title>
        <authorList>
            <person name="Will S.E."/>
            <person name="Henke P."/>
            <person name="Boedeker C."/>
            <person name="Huang S."/>
            <person name="Brinkmann H."/>
            <person name="Rohde M."/>
            <person name="Jarek M."/>
            <person name="Friedl T."/>
            <person name="Seufert S."/>
            <person name="Schumacher M."/>
            <person name="Overmann J."/>
            <person name="Neumann-Schaal M."/>
            <person name="Petersen J."/>
        </authorList>
    </citation>
    <scope>NUCLEOTIDE SEQUENCE [LARGE SCALE GENOMIC DNA]</scope>
    <source>
        <strain evidence="6">PCC 7102</strain>
    </source>
</reference>
<feature type="transmembrane region" description="Helical" evidence="5">
    <location>
        <begin position="37"/>
        <end position="56"/>
    </location>
</feature>
<keyword evidence="7" id="KW-1185">Reference proteome</keyword>
<dbReference type="Proteomes" id="UP000271624">
    <property type="component" value="Unassembled WGS sequence"/>
</dbReference>
<dbReference type="GO" id="GO:0016020">
    <property type="term" value="C:membrane"/>
    <property type="evidence" value="ECO:0007669"/>
    <property type="project" value="UniProtKB-SubCell"/>
</dbReference>
<dbReference type="InterPro" id="IPR006603">
    <property type="entry name" value="PQ-loop_rpt"/>
</dbReference>
<dbReference type="AlphaFoldDB" id="A0A3S1BZR8"/>
<reference evidence="6" key="1">
    <citation type="submission" date="2018-12" db="EMBL/GenBank/DDBJ databases">
        <authorList>
            <person name="Will S."/>
            <person name="Neumann-Schaal M."/>
            <person name="Henke P."/>
        </authorList>
    </citation>
    <scope>NUCLEOTIDE SEQUENCE</scope>
    <source>
        <strain evidence="6">PCC 7102</strain>
    </source>
</reference>
<feature type="transmembrane region" description="Helical" evidence="5">
    <location>
        <begin position="6"/>
        <end position="25"/>
    </location>
</feature>
<gene>
    <name evidence="6" type="ORF">DSM106972_093740</name>
</gene>
<dbReference type="RefSeq" id="WP_127087301.1">
    <property type="nucleotide sequence ID" value="NZ_RSCL01000049.1"/>
</dbReference>
<name>A0A3S1BZR8_9CYAN</name>
<organism evidence="6 7">
    <name type="scientific">Dulcicalothrix desertica PCC 7102</name>
    <dbReference type="NCBI Taxonomy" id="232991"/>
    <lineage>
        <taxon>Bacteria</taxon>
        <taxon>Bacillati</taxon>
        <taxon>Cyanobacteriota</taxon>
        <taxon>Cyanophyceae</taxon>
        <taxon>Nostocales</taxon>
        <taxon>Calotrichaceae</taxon>
        <taxon>Dulcicalothrix</taxon>
    </lineage>
</organism>
<feature type="transmembrane region" description="Helical" evidence="5">
    <location>
        <begin position="62"/>
        <end position="84"/>
    </location>
</feature>
<evidence type="ECO:0000256" key="5">
    <source>
        <dbReference type="SAM" id="Phobius"/>
    </source>
</evidence>
<dbReference type="Pfam" id="PF04193">
    <property type="entry name" value="PQ-loop"/>
    <property type="match status" value="1"/>
</dbReference>
<comment type="caution">
    <text evidence="6">The sequence shown here is derived from an EMBL/GenBank/DDBJ whole genome shotgun (WGS) entry which is preliminary data.</text>
</comment>
<evidence type="ECO:0000256" key="1">
    <source>
        <dbReference type="ARBA" id="ARBA00004141"/>
    </source>
</evidence>
<evidence type="ECO:0000256" key="3">
    <source>
        <dbReference type="ARBA" id="ARBA00022989"/>
    </source>
</evidence>
<evidence type="ECO:0000256" key="4">
    <source>
        <dbReference type="ARBA" id="ARBA00023136"/>
    </source>
</evidence>
<keyword evidence="4 5" id="KW-0472">Membrane</keyword>
<proteinExistence type="predicted"/>
<evidence type="ECO:0000313" key="7">
    <source>
        <dbReference type="Proteomes" id="UP000271624"/>
    </source>
</evidence>
<comment type="subcellular location">
    <subcellularLocation>
        <location evidence="1">Membrane</location>
        <topology evidence="1">Multi-pass membrane protein</topology>
    </subcellularLocation>
</comment>
<accession>A0A3S1BZR8</accession>
<evidence type="ECO:0000313" key="6">
    <source>
        <dbReference type="EMBL" id="RUS94389.1"/>
    </source>
</evidence>
<keyword evidence="2 5" id="KW-0812">Transmembrane</keyword>
<evidence type="ECO:0008006" key="8">
    <source>
        <dbReference type="Google" id="ProtNLM"/>
    </source>
</evidence>
<dbReference type="OrthoDB" id="514649at2"/>
<evidence type="ECO:0000256" key="2">
    <source>
        <dbReference type="ARBA" id="ARBA00022692"/>
    </source>
</evidence>
<dbReference type="EMBL" id="RSCL01000049">
    <property type="protein sequence ID" value="RUS94389.1"/>
    <property type="molecule type" value="Genomic_DNA"/>
</dbReference>